<dbReference type="EMBL" id="BGPR01000117">
    <property type="protein sequence ID" value="GBL96114.1"/>
    <property type="molecule type" value="Genomic_DNA"/>
</dbReference>
<evidence type="ECO:0000313" key="2">
    <source>
        <dbReference type="Proteomes" id="UP000499080"/>
    </source>
</evidence>
<sequence>MKSTRTRAKNDVIGFRRSEPIILSDFLPQFYQGRVCKYATRQSKWSGGYRDRLDIQPSAPHHSNSNGFLTGYGVQRSLMSSLRRVLKTSVADVMSHHRHARI</sequence>
<organism evidence="1 2">
    <name type="scientific">Araneus ventricosus</name>
    <name type="common">Orbweaver spider</name>
    <name type="synonym">Epeira ventricosa</name>
    <dbReference type="NCBI Taxonomy" id="182803"/>
    <lineage>
        <taxon>Eukaryota</taxon>
        <taxon>Metazoa</taxon>
        <taxon>Ecdysozoa</taxon>
        <taxon>Arthropoda</taxon>
        <taxon>Chelicerata</taxon>
        <taxon>Arachnida</taxon>
        <taxon>Araneae</taxon>
        <taxon>Araneomorphae</taxon>
        <taxon>Entelegynae</taxon>
        <taxon>Araneoidea</taxon>
        <taxon>Araneidae</taxon>
        <taxon>Araneus</taxon>
    </lineage>
</organism>
<protein>
    <submittedName>
        <fullName evidence="1">Uncharacterized protein</fullName>
    </submittedName>
</protein>
<dbReference type="Proteomes" id="UP000499080">
    <property type="component" value="Unassembled WGS sequence"/>
</dbReference>
<keyword evidence="2" id="KW-1185">Reference proteome</keyword>
<name>A0A4Y2BY88_ARAVE</name>
<reference evidence="1 2" key="1">
    <citation type="journal article" date="2019" name="Sci. Rep.">
        <title>Orb-weaving spider Araneus ventricosus genome elucidates the spidroin gene catalogue.</title>
        <authorList>
            <person name="Kono N."/>
            <person name="Nakamura H."/>
            <person name="Ohtoshi R."/>
            <person name="Moran D.A.P."/>
            <person name="Shinohara A."/>
            <person name="Yoshida Y."/>
            <person name="Fujiwara M."/>
            <person name="Mori M."/>
            <person name="Tomita M."/>
            <person name="Arakawa K."/>
        </authorList>
    </citation>
    <scope>NUCLEOTIDE SEQUENCE [LARGE SCALE GENOMIC DNA]</scope>
</reference>
<accession>A0A4Y2BY88</accession>
<comment type="caution">
    <text evidence="1">The sequence shown here is derived from an EMBL/GenBank/DDBJ whole genome shotgun (WGS) entry which is preliminary data.</text>
</comment>
<proteinExistence type="predicted"/>
<evidence type="ECO:0000313" key="1">
    <source>
        <dbReference type="EMBL" id="GBL96114.1"/>
    </source>
</evidence>
<gene>
    <name evidence="1" type="ORF">AVEN_104345_1</name>
</gene>
<dbReference type="AlphaFoldDB" id="A0A4Y2BY88"/>